<feature type="non-terminal residue" evidence="3">
    <location>
        <position position="1"/>
    </location>
</feature>
<feature type="non-terminal residue" evidence="3">
    <location>
        <position position="272"/>
    </location>
</feature>
<organism evidence="3">
    <name type="scientific">marine sediment metagenome</name>
    <dbReference type="NCBI Taxonomy" id="412755"/>
    <lineage>
        <taxon>unclassified sequences</taxon>
        <taxon>metagenomes</taxon>
        <taxon>ecological metagenomes</taxon>
    </lineage>
</organism>
<dbReference type="Pfam" id="PF13439">
    <property type="entry name" value="Glyco_transf_4"/>
    <property type="match status" value="1"/>
</dbReference>
<dbReference type="CDD" id="cd03801">
    <property type="entry name" value="GT4_PimA-like"/>
    <property type="match status" value="1"/>
</dbReference>
<dbReference type="PANTHER" id="PTHR46401">
    <property type="entry name" value="GLYCOSYLTRANSFERASE WBBK-RELATED"/>
    <property type="match status" value="1"/>
</dbReference>
<dbReference type="SUPFAM" id="SSF53756">
    <property type="entry name" value="UDP-Glycosyltransferase/glycogen phosphorylase"/>
    <property type="match status" value="1"/>
</dbReference>
<keyword evidence="1" id="KW-0808">Transferase</keyword>
<evidence type="ECO:0000259" key="2">
    <source>
        <dbReference type="Pfam" id="PF13439"/>
    </source>
</evidence>
<comment type="caution">
    <text evidence="3">The sequence shown here is derived from an EMBL/GenBank/DDBJ whole genome shotgun (WGS) entry which is preliminary data.</text>
</comment>
<evidence type="ECO:0000256" key="1">
    <source>
        <dbReference type="ARBA" id="ARBA00022679"/>
    </source>
</evidence>
<dbReference type="InterPro" id="IPR028098">
    <property type="entry name" value="Glyco_trans_4-like_N"/>
</dbReference>
<dbReference type="GO" id="GO:0016757">
    <property type="term" value="F:glycosyltransferase activity"/>
    <property type="evidence" value="ECO:0007669"/>
    <property type="project" value="TreeGrafter"/>
</dbReference>
<dbReference type="Gene3D" id="3.40.50.2000">
    <property type="entry name" value="Glycogen Phosphorylase B"/>
    <property type="match status" value="2"/>
</dbReference>
<protein>
    <recommendedName>
        <fullName evidence="2">Glycosyltransferase subfamily 4-like N-terminal domain-containing protein</fullName>
    </recommendedName>
</protein>
<accession>X1PAR2</accession>
<feature type="domain" description="Glycosyltransferase subfamily 4-like N-terminal" evidence="2">
    <location>
        <begin position="67"/>
        <end position="213"/>
    </location>
</feature>
<proteinExistence type="predicted"/>
<dbReference type="GO" id="GO:0009103">
    <property type="term" value="P:lipopolysaccharide biosynthetic process"/>
    <property type="evidence" value="ECO:0007669"/>
    <property type="project" value="TreeGrafter"/>
</dbReference>
<reference evidence="3" key="1">
    <citation type="journal article" date="2014" name="Front. Microbiol.">
        <title>High frequency of phylogenetically diverse reductive dehalogenase-homologous genes in deep subseafloor sedimentary metagenomes.</title>
        <authorList>
            <person name="Kawai M."/>
            <person name="Futagami T."/>
            <person name="Toyoda A."/>
            <person name="Takaki Y."/>
            <person name="Nishi S."/>
            <person name="Hori S."/>
            <person name="Arai W."/>
            <person name="Tsubouchi T."/>
            <person name="Morono Y."/>
            <person name="Uchiyama I."/>
            <person name="Ito T."/>
            <person name="Fujiyama A."/>
            <person name="Inagaki F."/>
            <person name="Takami H."/>
        </authorList>
    </citation>
    <scope>NUCLEOTIDE SEQUENCE</scope>
    <source>
        <strain evidence="3">Expedition CK06-06</strain>
    </source>
</reference>
<gene>
    <name evidence="3" type="ORF">S06H3_36075</name>
</gene>
<dbReference type="EMBL" id="BARV01021820">
    <property type="protein sequence ID" value="GAI27984.1"/>
    <property type="molecule type" value="Genomic_DNA"/>
</dbReference>
<dbReference type="AlphaFoldDB" id="X1PAR2"/>
<sequence>GPVLWSVTNLRKYKVAVLGWEAPSRSKITTGAGMYLGYLAELGKFSRTTNSRLDLTFIVPWQKDALLRKNGYNVLLLKTPGFRKERPYHEEVLYPSCENFASRLLKDENPIDYKGFDLILANSFAFGEFISRAQHLENLVYISHRPEFLREKFAEQFRVKLGGKRRLRKDAELEAKAVENSERVLTVSKACKKELAKRYGPDKITVIYNGINENVFSRIQIPSNGGKTVFTYIGRNHPEKGISLLLKSVKDLIEKDHGKNFETRLITDDGVS</sequence>
<name>X1PAR2_9ZZZZ</name>
<dbReference type="PANTHER" id="PTHR46401:SF2">
    <property type="entry name" value="GLYCOSYLTRANSFERASE WBBK-RELATED"/>
    <property type="match status" value="1"/>
</dbReference>
<evidence type="ECO:0000313" key="3">
    <source>
        <dbReference type="EMBL" id="GAI27984.1"/>
    </source>
</evidence>